<evidence type="ECO:0000256" key="4">
    <source>
        <dbReference type="ARBA" id="ARBA00024208"/>
    </source>
</evidence>
<feature type="region of interest" description="Disordered" evidence="5">
    <location>
        <begin position="1"/>
        <end position="201"/>
    </location>
</feature>
<organism evidence="6">
    <name type="scientific">Sesamum angustifolium</name>
    <dbReference type="NCBI Taxonomy" id="2727405"/>
    <lineage>
        <taxon>Eukaryota</taxon>
        <taxon>Viridiplantae</taxon>
        <taxon>Streptophyta</taxon>
        <taxon>Embryophyta</taxon>
        <taxon>Tracheophyta</taxon>
        <taxon>Spermatophyta</taxon>
        <taxon>Magnoliopsida</taxon>
        <taxon>eudicotyledons</taxon>
        <taxon>Gunneridae</taxon>
        <taxon>Pentapetalae</taxon>
        <taxon>asterids</taxon>
        <taxon>lamiids</taxon>
        <taxon>Lamiales</taxon>
        <taxon>Pedaliaceae</taxon>
        <taxon>Sesamum</taxon>
    </lineage>
</organism>
<evidence type="ECO:0000256" key="3">
    <source>
        <dbReference type="ARBA" id="ARBA00024186"/>
    </source>
</evidence>
<dbReference type="EMBL" id="JACGWK010000001">
    <property type="protein sequence ID" value="KAL0380718.1"/>
    <property type="molecule type" value="Genomic_DNA"/>
</dbReference>
<comment type="similarity">
    <text evidence="4">Belongs to the CRWN family.</text>
</comment>
<dbReference type="PANTHER" id="PTHR31908">
    <property type="entry name" value="PROTEIN CROWDED NUCLEI 4"/>
    <property type="match status" value="1"/>
</dbReference>
<evidence type="ECO:0000256" key="5">
    <source>
        <dbReference type="SAM" id="MobiDB-lite"/>
    </source>
</evidence>
<reference evidence="6" key="1">
    <citation type="submission" date="2020-06" db="EMBL/GenBank/DDBJ databases">
        <authorList>
            <person name="Li T."/>
            <person name="Hu X."/>
            <person name="Zhang T."/>
            <person name="Song X."/>
            <person name="Zhang H."/>
            <person name="Dai N."/>
            <person name="Sheng W."/>
            <person name="Hou X."/>
            <person name="Wei L."/>
        </authorList>
    </citation>
    <scope>NUCLEOTIDE SEQUENCE</scope>
    <source>
        <strain evidence="6">G01</strain>
        <tissue evidence="6">Leaf</tissue>
    </source>
</reference>
<dbReference type="PANTHER" id="PTHR31908:SF9">
    <property type="entry name" value="PROTEIN CROWDED NUCLEI 3"/>
    <property type="match status" value="1"/>
</dbReference>
<keyword evidence="2" id="KW-0539">Nucleus</keyword>
<proteinExistence type="inferred from homology"/>
<dbReference type="InterPro" id="IPR040418">
    <property type="entry name" value="CRWN"/>
</dbReference>
<sequence length="283" mass="30876">MPVGTDTRAGTSEGDRGVQEVPEDSQQSELTNRRRKSTRKSSRGIHRTRSVKAVVEDAEAFLRRNLEDVTPSEEQNKDAPASVDEESRGDSILDGKAASTIPRKRTRAQSSKMTGGEETDDSEGGSVSVTAGGRRKRHQTGAPAVQNTGKPRINLRRKTKGKDIATSTDSVRKTDKEVGNAIVSPENEITSAPPEEVTSQNGNPVELVQFQTSEANIDENADAAKSMEYVDLSEEVNGTPEYNDDEHDSTLHIVEEDDDDDDDGDENPGEASISRKLWTFFTS</sequence>
<reference evidence="6" key="2">
    <citation type="journal article" date="2024" name="Plant">
        <title>Genomic evolution and insights into agronomic trait innovations of Sesamum species.</title>
        <authorList>
            <person name="Miao H."/>
            <person name="Wang L."/>
            <person name="Qu L."/>
            <person name="Liu H."/>
            <person name="Sun Y."/>
            <person name="Le M."/>
            <person name="Wang Q."/>
            <person name="Wei S."/>
            <person name="Zheng Y."/>
            <person name="Lin W."/>
            <person name="Duan Y."/>
            <person name="Cao H."/>
            <person name="Xiong S."/>
            <person name="Wang X."/>
            <person name="Wei L."/>
            <person name="Li C."/>
            <person name="Ma Q."/>
            <person name="Ju M."/>
            <person name="Zhao R."/>
            <person name="Li G."/>
            <person name="Mu C."/>
            <person name="Tian Q."/>
            <person name="Mei H."/>
            <person name="Zhang T."/>
            <person name="Gao T."/>
            <person name="Zhang H."/>
        </authorList>
    </citation>
    <scope>NUCLEOTIDE SEQUENCE</scope>
    <source>
        <strain evidence="6">G01</strain>
    </source>
</reference>
<feature type="region of interest" description="Disordered" evidence="5">
    <location>
        <begin position="235"/>
        <end position="283"/>
    </location>
</feature>
<accession>A0AAW2RMR9</accession>
<protein>
    <submittedName>
        <fullName evidence="6">Uncharacterized protein</fullName>
    </submittedName>
</protein>
<gene>
    <name evidence="6" type="ORF">Sangu_0136100</name>
</gene>
<evidence type="ECO:0000256" key="1">
    <source>
        <dbReference type="ARBA" id="ARBA00023054"/>
    </source>
</evidence>
<feature type="compositionally biased region" description="Acidic residues" evidence="5">
    <location>
        <begin position="255"/>
        <end position="268"/>
    </location>
</feature>
<feature type="compositionally biased region" description="Basic residues" evidence="5">
    <location>
        <begin position="33"/>
        <end position="50"/>
    </location>
</feature>
<name>A0AAW2RMR9_9LAMI</name>
<evidence type="ECO:0000313" key="6">
    <source>
        <dbReference type="EMBL" id="KAL0380718.1"/>
    </source>
</evidence>
<dbReference type="AlphaFoldDB" id="A0AAW2RMR9"/>
<dbReference type="GO" id="GO:0005652">
    <property type="term" value="C:nuclear lamina"/>
    <property type="evidence" value="ECO:0007669"/>
    <property type="project" value="UniProtKB-SubCell"/>
</dbReference>
<keyword evidence="1" id="KW-0175">Coiled coil</keyword>
<evidence type="ECO:0000256" key="2">
    <source>
        <dbReference type="ARBA" id="ARBA00023242"/>
    </source>
</evidence>
<comment type="caution">
    <text evidence="6">The sequence shown here is derived from an EMBL/GenBank/DDBJ whole genome shotgun (WGS) entry which is preliminary data.</text>
</comment>
<comment type="subcellular location">
    <subcellularLocation>
        <location evidence="3">Nucleus lamina</location>
    </subcellularLocation>
</comment>
<dbReference type="GO" id="GO:0006997">
    <property type="term" value="P:nucleus organization"/>
    <property type="evidence" value="ECO:0007669"/>
    <property type="project" value="InterPro"/>
</dbReference>